<evidence type="ECO:0000256" key="1">
    <source>
        <dbReference type="SAM" id="Phobius"/>
    </source>
</evidence>
<feature type="signal peptide" evidence="2">
    <location>
        <begin position="1"/>
        <end position="21"/>
    </location>
</feature>
<gene>
    <name evidence="3" type="ORF">QN277_008408</name>
</gene>
<feature type="transmembrane region" description="Helical" evidence="1">
    <location>
        <begin position="75"/>
        <end position="97"/>
    </location>
</feature>
<keyword evidence="1" id="KW-1133">Transmembrane helix</keyword>
<evidence type="ECO:0000313" key="4">
    <source>
        <dbReference type="Proteomes" id="UP001293593"/>
    </source>
</evidence>
<accession>A0AAE1ITC0</accession>
<reference evidence="3" key="1">
    <citation type="submission" date="2023-10" db="EMBL/GenBank/DDBJ databases">
        <title>Chromosome-level genome of the transformable northern wattle, Acacia crassicarpa.</title>
        <authorList>
            <person name="Massaro I."/>
            <person name="Sinha N.R."/>
            <person name="Poethig S."/>
            <person name="Leichty A.R."/>
        </authorList>
    </citation>
    <scope>NUCLEOTIDE SEQUENCE</scope>
    <source>
        <strain evidence="3">Acra3RX</strain>
        <tissue evidence="3">Leaf</tissue>
    </source>
</reference>
<sequence length="107" mass="11583">MAKLGLVFLLLAQMLVLQSMAEVKPLQLKTQIHEKEVHEVAEQPVSGIGVSSEDEVAEAPGYRRLGKHHSSDKSVAGGGVIIGGLVTAILAAVFCYIRVTRKRQTIY</sequence>
<dbReference type="PANTHER" id="PTHR34558:SF4">
    <property type="entry name" value="TRANSMEMBRANE PROTEIN"/>
    <property type="match status" value="1"/>
</dbReference>
<keyword evidence="1" id="KW-0472">Membrane</keyword>
<name>A0AAE1ITC0_9FABA</name>
<dbReference type="AlphaFoldDB" id="A0AAE1ITC0"/>
<keyword evidence="2" id="KW-0732">Signal</keyword>
<proteinExistence type="predicted"/>
<evidence type="ECO:0000313" key="3">
    <source>
        <dbReference type="EMBL" id="KAK4255404.1"/>
    </source>
</evidence>
<comment type="caution">
    <text evidence="3">The sequence shown here is derived from an EMBL/GenBank/DDBJ whole genome shotgun (WGS) entry which is preliminary data.</text>
</comment>
<evidence type="ECO:0008006" key="5">
    <source>
        <dbReference type="Google" id="ProtNLM"/>
    </source>
</evidence>
<keyword evidence="4" id="KW-1185">Reference proteome</keyword>
<keyword evidence="1" id="KW-0812">Transmembrane</keyword>
<evidence type="ECO:0000256" key="2">
    <source>
        <dbReference type="SAM" id="SignalP"/>
    </source>
</evidence>
<dbReference type="PANTHER" id="PTHR34558">
    <property type="entry name" value="EXPRESSED PROTEIN"/>
    <property type="match status" value="1"/>
</dbReference>
<dbReference type="EMBL" id="JAWXYG010000013">
    <property type="protein sequence ID" value="KAK4255404.1"/>
    <property type="molecule type" value="Genomic_DNA"/>
</dbReference>
<organism evidence="3 4">
    <name type="scientific">Acacia crassicarpa</name>
    <name type="common">northern wattle</name>
    <dbReference type="NCBI Taxonomy" id="499986"/>
    <lineage>
        <taxon>Eukaryota</taxon>
        <taxon>Viridiplantae</taxon>
        <taxon>Streptophyta</taxon>
        <taxon>Embryophyta</taxon>
        <taxon>Tracheophyta</taxon>
        <taxon>Spermatophyta</taxon>
        <taxon>Magnoliopsida</taxon>
        <taxon>eudicotyledons</taxon>
        <taxon>Gunneridae</taxon>
        <taxon>Pentapetalae</taxon>
        <taxon>rosids</taxon>
        <taxon>fabids</taxon>
        <taxon>Fabales</taxon>
        <taxon>Fabaceae</taxon>
        <taxon>Caesalpinioideae</taxon>
        <taxon>mimosoid clade</taxon>
        <taxon>Acacieae</taxon>
        <taxon>Acacia</taxon>
    </lineage>
</organism>
<dbReference type="Proteomes" id="UP001293593">
    <property type="component" value="Unassembled WGS sequence"/>
</dbReference>
<protein>
    <recommendedName>
        <fullName evidence="5">Transmembrane protein</fullName>
    </recommendedName>
</protein>
<feature type="chain" id="PRO_5042132875" description="Transmembrane protein" evidence="2">
    <location>
        <begin position="22"/>
        <end position="107"/>
    </location>
</feature>